<dbReference type="AlphaFoldDB" id="A0A936YTJ4"/>
<protein>
    <submittedName>
        <fullName evidence="2">Uncharacterized protein</fullName>
    </submittedName>
</protein>
<dbReference type="Proteomes" id="UP000633219">
    <property type="component" value="Unassembled WGS sequence"/>
</dbReference>
<dbReference type="EMBL" id="JAEQNC010000005">
    <property type="protein sequence ID" value="MBL0372507.1"/>
    <property type="molecule type" value="Genomic_DNA"/>
</dbReference>
<dbReference type="RefSeq" id="WP_201657361.1">
    <property type="nucleotide sequence ID" value="NZ_JAEQNC010000005.1"/>
</dbReference>
<sequence>MQAVVCNCNDLWWWIITAFSGIFMLCGVEDCFDEHHAMGYCRFHYARWREAVALRSAGNEQFSCTPEDVGADESAASNCQVKGCGLPGHQQGWCVGHYAKWRRGLPASLIVNNRICVADDCERPVRCKGLCALHYQRFRNERIKVETSDRYETEADSTPVIISQPEMPDTHKIVGVMALRGRLSIKKIAKKFEVTESMVLRIFESHELSEGSRFFEEAGISELA</sequence>
<keyword evidence="1" id="KW-0812">Transmembrane</keyword>
<keyword evidence="1" id="KW-0472">Membrane</keyword>
<organism evidence="2 3">
    <name type="scientific">Rhizobium setariae</name>
    <dbReference type="NCBI Taxonomy" id="2801340"/>
    <lineage>
        <taxon>Bacteria</taxon>
        <taxon>Pseudomonadati</taxon>
        <taxon>Pseudomonadota</taxon>
        <taxon>Alphaproteobacteria</taxon>
        <taxon>Hyphomicrobiales</taxon>
        <taxon>Rhizobiaceae</taxon>
        <taxon>Rhizobium/Agrobacterium group</taxon>
        <taxon>Rhizobium</taxon>
    </lineage>
</organism>
<evidence type="ECO:0000313" key="2">
    <source>
        <dbReference type="EMBL" id="MBL0372507.1"/>
    </source>
</evidence>
<reference evidence="2" key="1">
    <citation type="submission" date="2021-01" db="EMBL/GenBank/DDBJ databases">
        <title>Rhizobium sp. strain KVB221 16S ribosomal RNA gene Genome sequencing and assembly.</title>
        <authorList>
            <person name="Kang M."/>
        </authorList>
    </citation>
    <scope>NUCLEOTIDE SEQUENCE</scope>
    <source>
        <strain evidence="2">KVB221</strain>
    </source>
</reference>
<keyword evidence="1" id="KW-1133">Transmembrane helix</keyword>
<gene>
    <name evidence="2" type="ORF">JJB09_10745</name>
</gene>
<feature type="transmembrane region" description="Helical" evidence="1">
    <location>
        <begin position="12"/>
        <end position="32"/>
    </location>
</feature>
<comment type="caution">
    <text evidence="2">The sequence shown here is derived from an EMBL/GenBank/DDBJ whole genome shotgun (WGS) entry which is preliminary data.</text>
</comment>
<name>A0A936YTJ4_9HYPH</name>
<evidence type="ECO:0000256" key="1">
    <source>
        <dbReference type="SAM" id="Phobius"/>
    </source>
</evidence>
<keyword evidence="3" id="KW-1185">Reference proteome</keyword>
<accession>A0A936YTJ4</accession>
<evidence type="ECO:0000313" key="3">
    <source>
        <dbReference type="Proteomes" id="UP000633219"/>
    </source>
</evidence>
<proteinExistence type="predicted"/>